<protein>
    <submittedName>
        <fullName evidence="7">Spermidine/putrescine-binding protein</fullName>
    </submittedName>
</protein>
<organism evidence="7 8">
    <name type="scientific">Clostridium acidisoli DSM 12555</name>
    <dbReference type="NCBI Taxonomy" id="1121291"/>
    <lineage>
        <taxon>Bacteria</taxon>
        <taxon>Bacillati</taxon>
        <taxon>Bacillota</taxon>
        <taxon>Clostridia</taxon>
        <taxon>Eubacteriales</taxon>
        <taxon>Clostridiaceae</taxon>
        <taxon>Clostridium</taxon>
    </lineage>
</organism>
<gene>
    <name evidence="7" type="ORF">SAMN02745134_01845</name>
</gene>
<feature type="binding site" evidence="5">
    <location>
        <position position="93"/>
    </location>
    <ligand>
        <name>spermidine</name>
        <dbReference type="ChEBI" id="CHEBI:57834"/>
    </ligand>
</feature>
<keyword evidence="4" id="KW-0574">Periplasm</keyword>
<keyword evidence="2" id="KW-0813">Transport</keyword>
<dbReference type="InterPro" id="IPR001188">
    <property type="entry name" value="Sperm_putr-bd"/>
</dbReference>
<keyword evidence="3 6" id="KW-0732">Signal</keyword>
<name>A0A1W1XIC8_9CLOT</name>
<dbReference type="OrthoDB" id="9769319at2"/>
<evidence type="ECO:0000256" key="1">
    <source>
        <dbReference type="ARBA" id="ARBA00004418"/>
    </source>
</evidence>
<feature type="binding site" evidence="5">
    <location>
        <position position="45"/>
    </location>
    <ligand>
        <name>spermidine</name>
        <dbReference type="ChEBI" id="CHEBI:57834"/>
    </ligand>
</feature>
<dbReference type="GO" id="GO:0019808">
    <property type="term" value="F:polyamine binding"/>
    <property type="evidence" value="ECO:0007669"/>
    <property type="project" value="InterPro"/>
</dbReference>
<dbReference type="Proteomes" id="UP000192468">
    <property type="component" value="Unassembled WGS sequence"/>
</dbReference>
<proteinExistence type="predicted"/>
<comment type="subcellular location">
    <subcellularLocation>
        <location evidence="1">Periplasm</location>
    </subcellularLocation>
</comment>
<dbReference type="GO" id="GO:0015846">
    <property type="term" value="P:polyamine transport"/>
    <property type="evidence" value="ECO:0007669"/>
    <property type="project" value="InterPro"/>
</dbReference>
<dbReference type="GO" id="GO:0042597">
    <property type="term" value="C:periplasmic space"/>
    <property type="evidence" value="ECO:0007669"/>
    <property type="project" value="UniProtKB-SubCell"/>
</dbReference>
<evidence type="ECO:0000256" key="3">
    <source>
        <dbReference type="ARBA" id="ARBA00022729"/>
    </source>
</evidence>
<evidence type="ECO:0000256" key="4">
    <source>
        <dbReference type="ARBA" id="ARBA00022764"/>
    </source>
</evidence>
<dbReference type="STRING" id="1121291.SAMN02745134_01845"/>
<dbReference type="PRINTS" id="PR00909">
    <property type="entry name" value="SPERMDNBNDNG"/>
</dbReference>
<evidence type="ECO:0000313" key="8">
    <source>
        <dbReference type="Proteomes" id="UP000192468"/>
    </source>
</evidence>
<dbReference type="CDD" id="cd13590">
    <property type="entry name" value="PBP2_PotD_PotF_like"/>
    <property type="match status" value="1"/>
</dbReference>
<evidence type="ECO:0000256" key="6">
    <source>
        <dbReference type="SAM" id="SignalP"/>
    </source>
</evidence>
<accession>A0A1W1XIC8</accession>
<sequence>MKKIRNLLSIGLTIVLAGTLLAGCGSSSSKTSETSGELNLFNWTEYLPKTVIQEFEKKYNIKVNYTTYSSNEEMLAKIQAGGGQYDVAVASDYMVDIMKKQNLIETLDKDKVSNLKNIGSQFKNLSFDPGNKYTVPYLWGDAVIVVNTKKFPDANITSYSDLWDSKYKNSIVALNDERALVGIALKKLGYSLNETDPKKLQQAEDELTKLRPNIKLFDSDSPKTSLINGEASVGYVWGAEAYLAEQQNKDLKTFFPKEGMYLWQDNFVIPKDAKNKENAEKFINFILDPKVSAEISKAYPYANPNVQAQKLIDPNVLSNTTLYPDAEQQKIGEHLKDVGDASKTFDDIWTKFKQ</sequence>
<evidence type="ECO:0000256" key="2">
    <source>
        <dbReference type="ARBA" id="ARBA00022448"/>
    </source>
</evidence>
<dbReference type="PIRSF" id="PIRSF019574">
    <property type="entry name" value="Periplasmic_polyamine_BP"/>
    <property type="match status" value="1"/>
</dbReference>
<dbReference type="InterPro" id="IPR006059">
    <property type="entry name" value="SBP"/>
</dbReference>
<feature type="chain" id="PRO_5038397693" evidence="6">
    <location>
        <begin position="23"/>
        <end position="354"/>
    </location>
</feature>
<dbReference type="SUPFAM" id="SSF53850">
    <property type="entry name" value="Periplasmic binding protein-like II"/>
    <property type="match status" value="1"/>
</dbReference>
<evidence type="ECO:0000256" key="5">
    <source>
        <dbReference type="PIRSR" id="PIRSR019574-1"/>
    </source>
</evidence>
<feature type="signal peptide" evidence="6">
    <location>
        <begin position="1"/>
        <end position="22"/>
    </location>
</feature>
<keyword evidence="8" id="KW-1185">Reference proteome</keyword>
<dbReference type="PROSITE" id="PS51257">
    <property type="entry name" value="PROKAR_LIPOPROTEIN"/>
    <property type="match status" value="1"/>
</dbReference>
<evidence type="ECO:0000313" key="7">
    <source>
        <dbReference type="EMBL" id="SMC23261.1"/>
    </source>
</evidence>
<dbReference type="PANTHER" id="PTHR30222:SF17">
    <property type="entry name" value="SPERMIDINE_PUTRESCINE-BINDING PERIPLASMIC PROTEIN"/>
    <property type="match status" value="1"/>
</dbReference>
<dbReference type="AlphaFoldDB" id="A0A1W1XIC8"/>
<dbReference type="PANTHER" id="PTHR30222">
    <property type="entry name" value="SPERMIDINE/PUTRESCINE-BINDING PERIPLASMIC PROTEIN"/>
    <property type="match status" value="1"/>
</dbReference>
<dbReference type="Pfam" id="PF13416">
    <property type="entry name" value="SBP_bac_8"/>
    <property type="match status" value="1"/>
</dbReference>
<dbReference type="RefSeq" id="WP_139796015.1">
    <property type="nucleotide sequence ID" value="NZ_FWXH01000005.1"/>
</dbReference>
<reference evidence="7 8" key="1">
    <citation type="submission" date="2017-04" db="EMBL/GenBank/DDBJ databases">
        <authorList>
            <person name="Afonso C.L."/>
            <person name="Miller P.J."/>
            <person name="Scott M.A."/>
            <person name="Spackman E."/>
            <person name="Goraichik I."/>
            <person name="Dimitrov K.M."/>
            <person name="Suarez D.L."/>
            <person name="Swayne D.E."/>
        </authorList>
    </citation>
    <scope>NUCLEOTIDE SEQUENCE [LARGE SCALE GENOMIC DNA]</scope>
    <source>
        <strain evidence="7 8">DSM 12555</strain>
    </source>
</reference>
<dbReference type="Gene3D" id="3.40.190.10">
    <property type="entry name" value="Periplasmic binding protein-like II"/>
    <property type="match status" value="2"/>
</dbReference>
<dbReference type="EMBL" id="FWXH01000005">
    <property type="protein sequence ID" value="SMC23261.1"/>
    <property type="molecule type" value="Genomic_DNA"/>
</dbReference>